<sequence length="233" mass="26194">MDLFTFCLVIVASLANILLVSCAENRPQDMSQGIFCECCSATVKELTKKLQKKSSDPWEVKVVEAMEDICNVNNFRAYDYSPPTTIKGCKFIMDKFDEDIESVLIKKDPDPEKTICYEVTKACEGVDRTKKEKEEMDVRINDKKQNIKQQQPDDGIQRMNVDINDPNSASRLAEQIKQQIAEQQAMGGGGGSDDDDEQDDADEQEPEDDGDEGNEKSSKKTQSKDSDRAKTEL</sequence>
<dbReference type="EMBL" id="DS469514">
    <property type="protein sequence ID" value="EDO48267.1"/>
    <property type="molecule type" value="Genomic_DNA"/>
</dbReference>
<dbReference type="Gene3D" id="1.10.225.10">
    <property type="entry name" value="Saposin-like"/>
    <property type="match status" value="1"/>
</dbReference>
<feature type="region of interest" description="Disordered" evidence="2">
    <location>
        <begin position="177"/>
        <end position="233"/>
    </location>
</feature>
<keyword evidence="3" id="KW-0732">Signal</keyword>
<dbReference type="PROSITE" id="PS50015">
    <property type="entry name" value="SAP_B"/>
    <property type="match status" value="1"/>
</dbReference>
<evidence type="ECO:0000313" key="5">
    <source>
        <dbReference type="EMBL" id="EDO48267.1"/>
    </source>
</evidence>
<keyword evidence="1" id="KW-1015">Disulfide bond</keyword>
<evidence type="ECO:0000256" key="1">
    <source>
        <dbReference type="ARBA" id="ARBA00023157"/>
    </source>
</evidence>
<feature type="compositionally biased region" description="Basic and acidic residues" evidence="2">
    <location>
        <begin position="213"/>
        <end position="233"/>
    </location>
</feature>
<dbReference type="InterPro" id="IPR008139">
    <property type="entry name" value="SaposinB_dom"/>
</dbReference>
<dbReference type="InParanoid" id="A7RJI4"/>
<dbReference type="eggNOG" id="ENOG502T5TW">
    <property type="taxonomic scope" value="Eukaryota"/>
</dbReference>
<reference evidence="5 6" key="1">
    <citation type="journal article" date="2007" name="Science">
        <title>Sea anemone genome reveals ancestral eumetazoan gene repertoire and genomic organization.</title>
        <authorList>
            <person name="Putnam N.H."/>
            <person name="Srivastava M."/>
            <person name="Hellsten U."/>
            <person name="Dirks B."/>
            <person name="Chapman J."/>
            <person name="Salamov A."/>
            <person name="Terry A."/>
            <person name="Shapiro H."/>
            <person name="Lindquist E."/>
            <person name="Kapitonov V.V."/>
            <person name="Jurka J."/>
            <person name="Genikhovich G."/>
            <person name="Grigoriev I.V."/>
            <person name="Lucas S.M."/>
            <person name="Steele R.E."/>
            <person name="Finnerty J.R."/>
            <person name="Technau U."/>
            <person name="Martindale M.Q."/>
            <person name="Rokhsar D.S."/>
        </authorList>
    </citation>
    <scope>NUCLEOTIDE SEQUENCE [LARGE SCALE GENOMIC DNA]</scope>
    <source>
        <strain evidence="6">CH2 X CH6</strain>
    </source>
</reference>
<evidence type="ECO:0000256" key="3">
    <source>
        <dbReference type="SAM" id="SignalP"/>
    </source>
</evidence>
<feature type="region of interest" description="Disordered" evidence="2">
    <location>
        <begin position="141"/>
        <end position="164"/>
    </location>
</feature>
<feature type="signal peptide" evidence="3">
    <location>
        <begin position="1"/>
        <end position="22"/>
    </location>
</feature>
<dbReference type="AlphaFoldDB" id="A7RJI4"/>
<proteinExistence type="predicted"/>
<dbReference type="HOGENOM" id="CLU_1191118_0_0_1"/>
<keyword evidence="6" id="KW-1185">Reference proteome</keyword>
<dbReference type="OrthoDB" id="5984892at2759"/>
<organism evidence="5 6">
    <name type="scientific">Nematostella vectensis</name>
    <name type="common">Starlet sea anemone</name>
    <dbReference type="NCBI Taxonomy" id="45351"/>
    <lineage>
        <taxon>Eukaryota</taxon>
        <taxon>Metazoa</taxon>
        <taxon>Cnidaria</taxon>
        <taxon>Anthozoa</taxon>
        <taxon>Hexacorallia</taxon>
        <taxon>Actiniaria</taxon>
        <taxon>Edwardsiidae</taxon>
        <taxon>Nematostella</taxon>
    </lineage>
</organism>
<protein>
    <recommendedName>
        <fullName evidence="4">Saposin B-type domain-containing protein</fullName>
    </recommendedName>
</protein>
<feature type="domain" description="Saposin B-type" evidence="4">
    <location>
        <begin position="32"/>
        <end position="127"/>
    </location>
</feature>
<accession>A7RJI4</accession>
<evidence type="ECO:0000259" key="4">
    <source>
        <dbReference type="PROSITE" id="PS50015"/>
    </source>
</evidence>
<evidence type="ECO:0000313" key="6">
    <source>
        <dbReference type="Proteomes" id="UP000001593"/>
    </source>
</evidence>
<name>A7RJI4_NEMVE</name>
<gene>
    <name evidence="5" type="ORF">NEMVEDRAFT_v1g238751</name>
</gene>
<evidence type="ECO:0000256" key="2">
    <source>
        <dbReference type="SAM" id="MobiDB-lite"/>
    </source>
</evidence>
<feature type="compositionally biased region" description="Acidic residues" evidence="2">
    <location>
        <begin position="192"/>
        <end position="212"/>
    </location>
</feature>
<feature type="chain" id="PRO_5002714261" description="Saposin B-type domain-containing protein" evidence="3">
    <location>
        <begin position="23"/>
        <end position="233"/>
    </location>
</feature>
<dbReference type="KEGG" id="nve:5520618"/>
<dbReference type="Proteomes" id="UP000001593">
    <property type="component" value="Unassembled WGS sequence"/>
</dbReference>
<dbReference type="OMA" id="ECCSATV"/>